<dbReference type="Pfam" id="PF13432">
    <property type="entry name" value="TPR_16"/>
    <property type="match status" value="1"/>
</dbReference>
<dbReference type="OrthoDB" id="421075at2759"/>
<evidence type="ECO:0000256" key="1">
    <source>
        <dbReference type="ARBA" id="ARBA00022737"/>
    </source>
</evidence>
<keyword evidence="2 3" id="KW-0802">TPR repeat</keyword>
<feature type="repeat" description="TPR" evidence="3">
    <location>
        <begin position="530"/>
        <end position="563"/>
    </location>
</feature>
<dbReference type="PANTHER" id="PTHR15704">
    <property type="entry name" value="SUPERKILLER 3 PROTEIN-RELATED"/>
    <property type="match status" value="1"/>
</dbReference>
<protein>
    <submittedName>
        <fullName evidence="5">4207_t:CDS:1</fullName>
    </submittedName>
</protein>
<dbReference type="InterPro" id="IPR040962">
    <property type="entry name" value="TPR_22"/>
</dbReference>
<dbReference type="InterPro" id="IPR011990">
    <property type="entry name" value="TPR-like_helical_dom_sf"/>
</dbReference>
<feature type="repeat" description="TPR" evidence="3">
    <location>
        <begin position="423"/>
        <end position="456"/>
    </location>
</feature>
<dbReference type="GO" id="GO:0055087">
    <property type="term" value="C:Ski complex"/>
    <property type="evidence" value="ECO:0007669"/>
    <property type="project" value="InterPro"/>
</dbReference>
<dbReference type="SMART" id="SM00028">
    <property type="entry name" value="TPR"/>
    <property type="match status" value="11"/>
</dbReference>
<gene>
    <name evidence="5" type="ORF">AGERDE_LOCUS2462</name>
</gene>
<dbReference type="EMBL" id="CAJVPL010000206">
    <property type="protein sequence ID" value="CAG8465298.1"/>
    <property type="molecule type" value="Genomic_DNA"/>
</dbReference>
<dbReference type="Pfam" id="PF13431">
    <property type="entry name" value="TPR_17"/>
    <property type="match status" value="1"/>
</dbReference>
<feature type="repeat" description="TPR" evidence="3">
    <location>
        <begin position="930"/>
        <end position="963"/>
    </location>
</feature>
<dbReference type="GO" id="GO:0006401">
    <property type="term" value="P:RNA catabolic process"/>
    <property type="evidence" value="ECO:0007669"/>
    <property type="project" value="InterPro"/>
</dbReference>
<keyword evidence="4" id="KW-0175">Coiled coil</keyword>
<accession>A0A9N8VWU8</accession>
<feature type="repeat" description="TPR" evidence="3">
    <location>
        <begin position="632"/>
        <end position="665"/>
    </location>
</feature>
<evidence type="ECO:0000256" key="4">
    <source>
        <dbReference type="SAM" id="Coils"/>
    </source>
</evidence>
<evidence type="ECO:0000256" key="3">
    <source>
        <dbReference type="PROSITE-ProRule" id="PRU00339"/>
    </source>
</evidence>
<organism evidence="5 6">
    <name type="scientific">Ambispora gerdemannii</name>
    <dbReference type="NCBI Taxonomy" id="144530"/>
    <lineage>
        <taxon>Eukaryota</taxon>
        <taxon>Fungi</taxon>
        <taxon>Fungi incertae sedis</taxon>
        <taxon>Mucoromycota</taxon>
        <taxon>Glomeromycotina</taxon>
        <taxon>Glomeromycetes</taxon>
        <taxon>Archaeosporales</taxon>
        <taxon>Ambisporaceae</taxon>
        <taxon>Ambispora</taxon>
    </lineage>
</organism>
<dbReference type="Pfam" id="PF14559">
    <property type="entry name" value="TPR_19"/>
    <property type="match status" value="1"/>
</dbReference>
<evidence type="ECO:0000313" key="6">
    <source>
        <dbReference type="Proteomes" id="UP000789831"/>
    </source>
</evidence>
<dbReference type="Gene3D" id="1.25.40.10">
    <property type="entry name" value="Tetratricopeptide repeat domain"/>
    <property type="match status" value="5"/>
</dbReference>
<dbReference type="InterPro" id="IPR019734">
    <property type="entry name" value="TPR_rpt"/>
</dbReference>
<evidence type="ECO:0000313" key="5">
    <source>
        <dbReference type="EMBL" id="CAG8465298.1"/>
    </source>
</evidence>
<reference evidence="5" key="1">
    <citation type="submission" date="2021-06" db="EMBL/GenBank/DDBJ databases">
        <authorList>
            <person name="Kallberg Y."/>
            <person name="Tangrot J."/>
            <person name="Rosling A."/>
        </authorList>
    </citation>
    <scope>NUCLEOTIDE SEQUENCE</scope>
    <source>
        <strain evidence="5">MT106</strain>
    </source>
</reference>
<name>A0A9N8VWU8_9GLOM</name>
<feature type="repeat" description="TPR" evidence="3">
    <location>
        <begin position="40"/>
        <end position="73"/>
    </location>
</feature>
<dbReference type="PROSITE" id="PS50005">
    <property type="entry name" value="TPR"/>
    <property type="match status" value="6"/>
</dbReference>
<keyword evidence="6" id="KW-1185">Reference proteome</keyword>
<dbReference type="InterPro" id="IPR039226">
    <property type="entry name" value="Ski3/TTC37"/>
</dbReference>
<keyword evidence="1" id="KW-0677">Repeat</keyword>
<dbReference type="Pfam" id="PF13181">
    <property type="entry name" value="TPR_8"/>
    <property type="match status" value="1"/>
</dbReference>
<dbReference type="PANTHER" id="PTHR15704:SF7">
    <property type="entry name" value="SUPERKILLER COMPLEX PROTEIN 3"/>
    <property type="match status" value="1"/>
</dbReference>
<feature type="coiled-coil region" evidence="4">
    <location>
        <begin position="209"/>
        <end position="240"/>
    </location>
</feature>
<feature type="repeat" description="TPR" evidence="3">
    <location>
        <begin position="598"/>
        <end position="631"/>
    </location>
</feature>
<evidence type="ECO:0000256" key="2">
    <source>
        <dbReference type="ARBA" id="ARBA00022803"/>
    </source>
</evidence>
<proteinExistence type="predicted"/>
<dbReference type="Proteomes" id="UP000789831">
    <property type="component" value="Unassembled WGS sequence"/>
</dbReference>
<comment type="caution">
    <text evidence="5">The sequence shown here is derived from an EMBL/GenBank/DDBJ whole genome shotgun (WGS) entry which is preliminary data.</text>
</comment>
<dbReference type="Pfam" id="PF18833">
    <property type="entry name" value="TPR_22"/>
    <property type="match status" value="1"/>
</dbReference>
<sequence>MSQAYIKNTLKKAREAIQVKNYEEVVVCCENVTHYEPENYNAYVFLGVAYLNLNRLEESEQSYRKAIEIDATKPLAWEGLEKFYEKQKNWEKYEETLDLILQRHIESRDSKKVLETINKLTDLHKTKERNRRKLVTVLKNFLPQSKAYDLIKTSDGVPTPIQVMCEIAELLEREETEFLKREVETRRQRLNAGPLATIKTQVQNEIYLNSELEEIYENLIEAAKSEIEECSVDLKELSIKFLNHLQKKLAAVPKDRKKQLSEKLHCMARQLFAQKCTFALPYEILIENDYNISLLRQYSEQFPDTALSKSIQGYLRYKDGDSVDEIIVLFNDGLGPALTFLFTYLALSWIHYDSKDYENALGYALSGCDLATQKAQEMCLILDRYERSLELIIADCYFNIGGKYYTDASRYYRKILEKDPDNLLALEGYGIVLSAQKQYNKAMEILERAQQLDPNSLSIQSEIGWVHFLLGNIEEAKRICLAVIELSDNSPLYFYRLGRIYWAMDGEYRSNKEYAYSQLIRAVQIDAHFAGAFTYLGHHYRLVGDNIRAKKCYQKAFSLDTSDEEAALYLSEYYQSENDNVLAEAVYRTIIQSNPRAGWAWKRLGFHELANNNYTDAITAFQTALRTNTKDIQCWEGLAEAYRQEGKYTASLKAFTRATELDPSSIFANYQIAAVKQKLGFFTEAIEHYKITIDKAKEKGEPDHFPSLKSCGDSYLALVREYFQTGFYGRAADSIADGLKMVVRAIQMHPETQCLWKLVGDLCMEARFIPNHLHLIPLSTLRSVIENLDPFDVNKKLRFPDEIDSIAIRGITEEEGSVIDIYAATLTCSCISYKYAIILSGNDFNIAPSYWYDLAIVYYKLYEHVFKFNQDIETSSSYLSVAIRCIKIALRLEPANSTFWNTLGVITLTTNTKISQHAFIKAIEYSQKDPVPWTNIGFLYLMNSNLELANKAFSTAQTIDPDFVPAWAGQAYVANIWGSEEALELFEHSFIISGGTYLPEANYSYAYKCFQTHLSDTSNSDSLHSPSFALQKLIELNPDDATALNLLGLILERLDQPMTASEAFTRAIQSLENSMQTQKTENIAISTKNLASAQTNLARVLCAIGDFSGSINAYLIALKLIGLSYYFDNQLESSLNMFEMALNGTEEGSGVEEMRRDVIVLLSQVLWALQGEERWNLAKEELFRCISQNPSHLPAIFGLCAIGLLQNDETLATAALQEMKKLPLHIAGEADELDRDHDIDFLTSRYHLLLDSPKESTLSLVKSVHATPTNLQTWIHLTNHLISTASSSSAVSSARASLKLLAVSASSNRVISTLHNAKLHQNLTAALLLKTNENDEKLKEEEEEKRIEYVTEAFYEAQRAIIMAPWDLGAWSLLGVANRTYQYALLSHQ</sequence>
<dbReference type="SUPFAM" id="SSF48452">
    <property type="entry name" value="TPR-like"/>
    <property type="match status" value="4"/>
</dbReference>